<keyword evidence="3" id="KW-1185">Reference proteome</keyword>
<keyword evidence="1" id="KW-1133">Transmembrane helix</keyword>
<sequence>MDLPPALLQFLGSLAAILALAGLAWWMKLGPQTALANEDEARFAANEAVDGFAATEVALDKEGRGALLGDAQGRILLLRPHGTHFAGRVLTGEARARVDGPTLVIDTAERRYGSVRLAIADPQAWVKRVEAIG</sequence>
<dbReference type="EMBL" id="CP081294">
    <property type="protein sequence ID" value="QZD94302.1"/>
    <property type="molecule type" value="Genomic_DNA"/>
</dbReference>
<evidence type="ECO:0008006" key="4">
    <source>
        <dbReference type="Google" id="ProtNLM"/>
    </source>
</evidence>
<keyword evidence="1" id="KW-0472">Membrane</keyword>
<evidence type="ECO:0000256" key="1">
    <source>
        <dbReference type="SAM" id="Phobius"/>
    </source>
</evidence>
<accession>A0ABX8ZZN9</accession>
<keyword evidence="1" id="KW-0812">Transmembrane</keyword>
<reference evidence="2 3" key="1">
    <citation type="submission" date="2021-08" db="EMBL/GenBank/DDBJ databases">
        <title>Comparative Genomics Analysis of the Genus Qipengyuania Reveals Extensive Genetic Diversity and Metabolic Versatility, Including the Description of Fifteen Novel Species.</title>
        <authorList>
            <person name="Liu Y."/>
        </authorList>
    </citation>
    <scope>NUCLEOTIDE SEQUENCE [LARGE SCALE GENOMIC DNA]</scope>
    <source>
        <strain evidence="2 3">1NDH1</strain>
    </source>
</reference>
<name>A0ABX8ZZN9_9SPHN</name>
<dbReference type="RefSeq" id="WP_221430049.1">
    <property type="nucleotide sequence ID" value="NZ_CP081294.1"/>
</dbReference>
<evidence type="ECO:0000313" key="2">
    <source>
        <dbReference type="EMBL" id="QZD94302.1"/>
    </source>
</evidence>
<dbReference type="Proteomes" id="UP000824321">
    <property type="component" value="Chromosome"/>
</dbReference>
<feature type="transmembrane region" description="Helical" evidence="1">
    <location>
        <begin position="6"/>
        <end position="26"/>
    </location>
</feature>
<proteinExistence type="predicted"/>
<gene>
    <name evidence="2" type="ORF">K3136_09365</name>
</gene>
<protein>
    <recommendedName>
        <fullName evidence="4">Type II secretion system protein GspC N-terminal domain-containing protein</fullName>
    </recommendedName>
</protein>
<evidence type="ECO:0000313" key="3">
    <source>
        <dbReference type="Proteomes" id="UP000824321"/>
    </source>
</evidence>
<organism evidence="2 3">
    <name type="scientific">Qipengyuania gelatinilytica</name>
    <dbReference type="NCBI Taxonomy" id="2867231"/>
    <lineage>
        <taxon>Bacteria</taxon>
        <taxon>Pseudomonadati</taxon>
        <taxon>Pseudomonadota</taxon>
        <taxon>Alphaproteobacteria</taxon>
        <taxon>Sphingomonadales</taxon>
        <taxon>Erythrobacteraceae</taxon>
        <taxon>Qipengyuania</taxon>
    </lineage>
</organism>